<accession>A0A8H5WHG4</accession>
<dbReference type="Proteomes" id="UP000567885">
    <property type="component" value="Unassembled WGS sequence"/>
</dbReference>
<proteinExistence type="predicted"/>
<comment type="caution">
    <text evidence="1">The sequence shown here is derived from an EMBL/GenBank/DDBJ whole genome shotgun (WGS) entry which is preliminary data.</text>
</comment>
<sequence length="212" mass="23696">MAQPQRLTGPHLQTVLGDVVAALAIYQNRRDLSDLLATKLKGPGYGDLSLTREQQEVFEDSMNAHSLISLAYAGYVHSWERYRRVFNLDPTAYAEGSTIFGLAQYGGPGGRAQFELDYPEAIVDVWNNSNAVYWFANTIRNALAHGSYYFTTWSVKVTLYNVHPQTGRKTFDVSFPAAVFARLILRSLQSFVRNVGPVGGHAPLSQMLEYLQ</sequence>
<protein>
    <submittedName>
        <fullName evidence="1">Uncharacterized protein</fullName>
    </submittedName>
</protein>
<dbReference type="OrthoDB" id="10372615at2759"/>
<keyword evidence="2" id="KW-1185">Reference proteome</keyword>
<organism evidence="1 2">
    <name type="scientific">Fusarium heterosporum</name>
    <dbReference type="NCBI Taxonomy" id="42747"/>
    <lineage>
        <taxon>Eukaryota</taxon>
        <taxon>Fungi</taxon>
        <taxon>Dikarya</taxon>
        <taxon>Ascomycota</taxon>
        <taxon>Pezizomycotina</taxon>
        <taxon>Sordariomycetes</taxon>
        <taxon>Hypocreomycetidae</taxon>
        <taxon>Hypocreales</taxon>
        <taxon>Nectriaceae</taxon>
        <taxon>Fusarium</taxon>
        <taxon>Fusarium heterosporum species complex</taxon>
    </lineage>
</organism>
<reference evidence="1 2" key="1">
    <citation type="submission" date="2020-05" db="EMBL/GenBank/DDBJ databases">
        <title>Identification and distribution of gene clusters putatively required for synthesis of sphingolipid metabolism inhibitors in phylogenetically diverse species of the filamentous fungus Fusarium.</title>
        <authorList>
            <person name="Kim H.-S."/>
            <person name="Busman M."/>
            <person name="Brown D.W."/>
            <person name="Divon H."/>
            <person name="Uhlig S."/>
            <person name="Proctor R.H."/>
        </authorList>
    </citation>
    <scope>NUCLEOTIDE SEQUENCE [LARGE SCALE GENOMIC DNA]</scope>
    <source>
        <strain evidence="1 2">NRRL 20693</strain>
    </source>
</reference>
<evidence type="ECO:0000313" key="2">
    <source>
        <dbReference type="Proteomes" id="UP000567885"/>
    </source>
</evidence>
<name>A0A8H5WHG4_FUSHE</name>
<gene>
    <name evidence="1" type="ORF">FHETE_9124</name>
</gene>
<dbReference type="EMBL" id="JAAGWQ010000200">
    <property type="protein sequence ID" value="KAF5660151.1"/>
    <property type="molecule type" value="Genomic_DNA"/>
</dbReference>
<evidence type="ECO:0000313" key="1">
    <source>
        <dbReference type="EMBL" id="KAF5660151.1"/>
    </source>
</evidence>
<dbReference type="AlphaFoldDB" id="A0A8H5WHG4"/>